<comment type="similarity">
    <text evidence="2">Belongs to the class-IV pyridoxal-phosphate-dependent aminotransferase family.</text>
</comment>
<dbReference type="Gene3D" id="3.20.10.10">
    <property type="entry name" value="D-amino Acid Aminotransferase, subunit A, domain 2"/>
    <property type="match status" value="1"/>
</dbReference>
<sequence>MMFPKAPSTDIDWSNIGLQGYELTSHVESTYHAETGTWSPPKTVQSPYLQVHGLAPGLNYGQQCFEGLKACRTSDNRLLIFRPQDHARRMAHSAAVASMPAVPEAHFLACVQQAVGANSAYVPPHDSTAVLYIRPMLFGSGAQIGLVPPKTFTFCVYVLPASAYHGESAQKAVVLEDFDRAAPRGVGHAKLGGNYAPVLRWMDQARRDGYGLTLHLDSATHTYIDEFSTSAFLGVREAGGRFTLVVPQSSNIIESVTSNTCATLAKALGWEVEYKELPFEEIQTLSEVMAVGTAALLVPIREIYRPSTKLTVVYQDGGEAPGPACRILRKAIENIMRGRIPDQWQWCVPVVAEAEMDTPMDGGESSSKQAVEVKA</sequence>
<evidence type="ECO:0000256" key="5">
    <source>
        <dbReference type="ARBA" id="ARBA00022898"/>
    </source>
</evidence>
<name>A0A421DC31_9EURO</name>
<dbReference type="OrthoDB" id="409992at2759"/>
<protein>
    <recommendedName>
        <fullName evidence="9">Branched-chain amino acid aminotransferase</fullName>
    </recommendedName>
</protein>
<dbReference type="GO" id="GO:0009081">
    <property type="term" value="P:branched-chain amino acid metabolic process"/>
    <property type="evidence" value="ECO:0007669"/>
    <property type="project" value="InterPro"/>
</dbReference>
<dbReference type="InterPro" id="IPR036038">
    <property type="entry name" value="Aminotransferase-like"/>
</dbReference>
<dbReference type="InterPro" id="IPR033939">
    <property type="entry name" value="BCAT_family"/>
</dbReference>
<dbReference type="EMBL" id="NIDN02000029">
    <property type="protein sequence ID" value="RLL99567.1"/>
    <property type="molecule type" value="Genomic_DNA"/>
</dbReference>
<dbReference type="CDD" id="cd01557">
    <property type="entry name" value="BCAT_beta_family"/>
    <property type="match status" value="1"/>
</dbReference>
<accession>A0A421DC31</accession>
<dbReference type="PIRSF" id="PIRSF006468">
    <property type="entry name" value="BCAT1"/>
    <property type="match status" value="1"/>
</dbReference>
<evidence type="ECO:0000256" key="2">
    <source>
        <dbReference type="ARBA" id="ARBA00009320"/>
    </source>
</evidence>
<dbReference type="Pfam" id="PF01063">
    <property type="entry name" value="Aminotran_4"/>
    <property type="match status" value="1"/>
</dbReference>
<dbReference type="FunFam" id="3.30.470.10:FF:000004">
    <property type="entry name" value="Branched-chain-amino-acid aminotransferase"/>
    <property type="match status" value="1"/>
</dbReference>
<evidence type="ECO:0000256" key="4">
    <source>
        <dbReference type="ARBA" id="ARBA00022679"/>
    </source>
</evidence>
<evidence type="ECO:0008006" key="9">
    <source>
        <dbReference type="Google" id="ProtNLM"/>
    </source>
</evidence>
<dbReference type="Gene3D" id="3.30.470.10">
    <property type="match status" value="1"/>
</dbReference>
<dbReference type="InterPro" id="IPR005786">
    <property type="entry name" value="B_amino_transII"/>
</dbReference>
<keyword evidence="5" id="KW-0663">Pyridoxal phosphate</keyword>
<dbReference type="PANTHER" id="PTHR42825">
    <property type="entry name" value="AMINO ACID AMINOTRANSFERASE"/>
    <property type="match status" value="1"/>
</dbReference>
<keyword evidence="8" id="KW-1185">Reference proteome</keyword>
<dbReference type="PANTHER" id="PTHR42825:SF2">
    <property type="entry name" value="BRANCHED-CHAIN-AMINO-ACID AMINOTRANSFERASE 3, CHLOROPLASTIC-RELATED"/>
    <property type="match status" value="1"/>
</dbReference>
<dbReference type="InterPro" id="IPR001544">
    <property type="entry name" value="Aminotrans_IV"/>
</dbReference>
<gene>
    <name evidence="7" type="ORF">CFD26_107503</name>
</gene>
<dbReference type="InterPro" id="IPR043132">
    <property type="entry name" value="BCAT-like_C"/>
</dbReference>
<evidence type="ECO:0000313" key="8">
    <source>
        <dbReference type="Proteomes" id="UP000215289"/>
    </source>
</evidence>
<comment type="caution">
    <text evidence="7">The sequence shown here is derived from an EMBL/GenBank/DDBJ whole genome shotgun (WGS) entry which is preliminary data.</text>
</comment>
<evidence type="ECO:0000256" key="6">
    <source>
        <dbReference type="PIRSR" id="PIRSR006468-1"/>
    </source>
</evidence>
<comment type="cofactor">
    <cofactor evidence="1">
        <name>pyridoxal 5'-phosphate</name>
        <dbReference type="ChEBI" id="CHEBI:597326"/>
    </cofactor>
</comment>
<dbReference type="STRING" id="1245748.A0A421DC31"/>
<evidence type="ECO:0000313" key="7">
    <source>
        <dbReference type="EMBL" id="RLL99567.1"/>
    </source>
</evidence>
<dbReference type="SUPFAM" id="SSF56752">
    <property type="entry name" value="D-aminoacid aminotransferase-like PLP-dependent enzymes"/>
    <property type="match status" value="1"/>
</dbReference>
<dbReference type="Proteomes" id="UP000215289">
    <property type="component" value="Unassembled WGS sequence"/>
</dbReference>
<dbReference type="GO" id="GO:0004084">
    <property type="term" value="F:branched-chain-amino-acid transaminase activity"/>
    <property type="evidence" value="ECO:0007669"/>
    <property type="project" value="InterPro"/>
</dbReference>
<dbReference type="AlphaFoldDB" id="A0A421DC31"/>
<evidence type="ECO:0000256" key="1">
    <source>
        <dbReference type="ARBA" id="ARBA00001933"/>
    </source>
</evidence>
<evidence type="ECO:0000256" key="3">
    <source>
        <dbReference type="ARBA" id="ARBA00022576"/>
    </source>
</evidence>
<keyword evidence="4" id="KW-0808">Transferase</keyword>
<feature type="modified residue" description="N6-(pyridoxal phosphate)lysine" evidence="6">
    <location>
        <position position="190"/>
    </location>
</feature>
<proteinExistence type="inferred from homology"/>
<organism evidence="7 8">
    <name type="scientific">Aspergillus turcosus</name>
    <dbReference type="NCBI Taxonomy" id="1245748"/>
    <lineage>
        <taxon>Eukaryota</taxon>
        <taxon>Fungi</taxon>
        <taxon>Dikarya</taxon>
        <taxon>Ascomycota</taxon>
        <taxon>Pezizomycotina</taxon>
        <taxon>Eurotiomycetes</taxon>
        <taxon>Eurotiomycetidae</taxon>
        <taxon>Eurotiales</taxon>
        <taxon>Aspergillaceae</taxon>
        <taxon>Aspergillus</taxon>
        <taxon>Aspergillus subgen. Fumigati</taxon>
    </lineage>
</organism>
<dbReference type="InterPro" id="IPR043131">
    <property type="entry name" value="BCAT-like_N"/>
</dbReference>
<reference evidence="7 8" key="1">
    <citation type="submission" date="2018-08" db="EMBL/GenBank/DDBJ databases">
        <title>Draft genome sequences of two Aspergillus turcosus clinical strains isolated from bronchoalveolar lavage fluid: one azole-susceptible and the other azole-resistant.</title>
        <authorList>
            <person name="Parent-Michaud M."/>
            <person name="Dufresne P.J."/>
            <person name="Fournier E."/>
            <person name="Martineau C."/>
            <person name="Moreira S."/>
            <person name="Perkins V."/>
            <person name="De Repentigny L."/>
            <person name="Dufresne S.F."/>
        </authorList>
    </citation>
    <scope>NUCLEOTIDE SEQUENCE [LARGE SCALE GENOMIC DNA]</scope>
    <source>
        <strain evidence="7">HMR AF 1038</strain>
    </source>
</reference>
<keyword evidence="3" id="KW-0032">Aminotransferase</keyword>